<dbReference type="PANTHER" id="PTHR43319">
    <property type="entry name" value="BETA-LACTAMASE-RELATED"/>
    <property type="match status" value="1"/>
</dbReference>
<dbReference type="InterPro" id="IPR012338">
    <property type="entry name" value="Beta-lactam/transpept-like"/>
</dbReference>
<dbReference type="SUPFAM" id="SSF56601">
    <property type="entry name" value="beta-lactamase/transpeptidase-like"/>
    <property type="match status" value="1"/>
</dbReference>
<dbReference type="PANTHER" id="PTHR43319:SF3">
    <property type="entry name" value="BETA-LACTAMASE-RELATED DOMAIN-CONTAINING PROTEIN"/>
    <property type="match status" value="1"/>
</dbReference>
<gene>
    <name evidence="2" type="ORF">N7494_006006</name>
</gene>
<dbReference type="AlphaFoldDB" id="A0AAD6GG85"/>
<name>A0AAD6GG85_9EURO</name>
<dbReference type="InterPro" id="IPR001466">
    <property type="entry name" value="Beta-lactam-related"/>
</dbReference>
<accession>A0AAD6GG85</accession>
<proteinExistence type="predicted"/>
<organism evidence="2 3">
    <name type="scientific">Penicillium frequentans</name>
    <dbReference type="NCBI Taxonomy" id="3151616"/>
    <lineage>
        <taxon>Eukaryota</taxon>
        <taxon>Fungi</taxon>
        <taxon>Dikarya</taxon>
        <taxon>Ascomycota</taxon>
        <taxon>Pezizomycotina</taxon>
        <taxon>Eurotiomycetes</taxon>
        <taxon>Eurotiomycetidae</taxon>
        <taxon>Eurotiales</taxon>
        <taxon>Aspergillaceae</taxon>
        <taxon>Penicillium</taxon>
    </lineage>
</organism>
<evidence type="ECO:0000313" key="2">
    <source>
        <dbReference type="EMBL" id="KAJ5540930.1"/>
    </source>
</evidence>
<dbReference type="EMBL" id="JAQIZZ010000005">
    <property type="protein sequence ID" value="KAJ5540930.1"/>
    <property type="molecule type" value="Genomic_DNA"/>
</dbReference>
<dbReference type="InterPro" id="IPR052907">
    <property type="entry name" value="Beta-lactamase/esterase"/>
</dbReference>
<dbReference type="Proteomes" id="UP001220324">
    <property type="component" value="Unassembled WGS sequence"/>
</dbReference>
<feature type="domain" description="Beta-lactamase-related" evidence="1">
    <location>
        <begin position="17"/>
        <end position="360"/>
    </location>
</feature>
<evidence type="ECO:0000259" key="1">
    <source>
        <dbReference type="Pfam" id="PF00144"/>
    </source>
</evidence>
<evidence type="ECO:0000313" key="3">
    <source>
        <dbReference type="Proteomes" id="UP001220324"/>
    </source>
</evidence>
<dbReference type="Gene3D" id="3.40.710.10">
    <property type="entry name" value="DD-peptidase/beta-lactamase superfamily"/>
    <property type="match status" value="1"/>
</dbReference>
<sequence length="386" mass="42278">MAEIHGFCDPAFESVRGLLQQQFAQGNEVGASLCVNIDGKNFVDLWGGHADADKSKPWEKDTITGVFSSTKVVTGLAAHILVDRGLLDVNEKVATYWPEFGSNGKENVKVSHILSHSSGVPAWEGVITPEEMQDVETSTKRLAAQAPWYTPGSQNVYQTSTYGHLIGELVRRITGKSLTQFITDEIANPLGADFHLGIPEEDWPRTADIIPFPSEAAAAYQFDPDSFLGRAAAGSALLPHLPNDPDFRKSENGSFGGFANARALAKIGSIVSLDGIVDGKQYLSSHTLDEMMKEQIQGNDPVLFVYMRFALGLGLPPDKDFLSVPEGDGICFWGGWGGSMLVMDRRRRMTIAYVMNQMEFRTIGGARAQEYIQDIYKSFDAGKLYV</sequence>
<comment type="caution">
    <text evidence="2">The sequence shown here is derived from an EMBL/GenBank/DDBJ whole genome shotgun (WGS) entry which is preliminary data.</text>
</comment>
<keyword evidence="3" id="KW-1185">Reference proteome</keyword>
<reference evidence="2 3" key="1">
    <citation type="journal article" date="2023" name="IMA Fungus">
        <title>Comparative genomic study of the Penicillium genus elucidates a diverse pangenome and 15 lateral gene transfer events.</title>
        <authorList>
            <person name="Petersen C."/>
            <person name="Sorensen T."/>
            <person name="Nielsen M.R."/>
            <person name="Sondergaard T.E."/>
            <person name="Sorensen J.L."/>
            <person name="Fitzpatrick D.A."/>
            <person name="Frisvad J.C."/>
            <person name="Nielsen K.L."/>
        </authorList>
    </citation>
    <scope>NUCLEOTIDE SEQUENCE [LARGE SCALE GENOMIC DNA]</scope>
    <source>
        <strain evidence="2 3">IBT 35679</strain>
    </source>
</reference>
<dbReference type="Pfam" id="PF00144">
    <property type="entry name" value="Beta-lactamase"/>
    <property type="match status" value="1"/>
</dbReference>
<protein>
    <submittedName>
        <fullName evidence="2">Beta-lactamase</fullName>
    </submittedName>
</protein>